<dbReference type="AlphaFoldDB" id="A0AAE3P0C6"/>
<accession>A0AAE3P0C6</accession>
<feature type="region of interest" description="Disordered" evidence="1">
    <location>
        <begin position="1"/>
        <end position="32"/>
    </location>
</feature>
<keyword evidence="3" id="KW-1185">Reference proteome</keyword>
<name>A0AAE3P0C6_9RHOB</name>
<dbReference type="EMBL" id="JARGYC010000240">
    <property type="protein sequence ID" value="MDF0604007.1"/>
    <property type="molecule type" value="Genomic_DNA"/>
</dbReference>
<feature type="compositionally biased region" description="Low complexity" evidence="1">
    <location>
        <begin position="1"/>
        <end position="20"/>
    </location>
</feature>
<protein>
    <submittedName>
        <fullName evidence="2">Uncharacterized protein</fullName>
    </submittedName>
</protein>
<dbReference type="RefSeq" id="WP_275570107.1">
    <property type="nucleotide sequence ID" value="NZ_JARGYC010000240.1"/>
</dbReference>
<reference evidence="2" key="1">
    <citation type="submission" date="2023-03" db="EMBL/GenBank/DDBJ databases">
        <title>Multiphase analysis and comparison of six strains from genera Psychromarinibacter, Lutimaribacter, and Maritimibacter, including a novel species: Psychromarinibacter sediminicola sp. nov.</title>
        <authorList>
            <person name="Wang Y.-H."/>
            <person name="Ye M.-Q."/>
            <person name="Du Z.-J."/>
        </authorList>
    </citation>
    <scope>NUCLEOTIDE SEQUENCE</scope>
    <source>
        <strain evidence="2">C21-152</strain>
    </source>
</reference>
<evidence type="ECO:0000256" key="1">
    <source>
        <dbReference type="SAM" id="MobiDB-lite"/>
    </source>
</evidence>
<comment type="caution">
    <text evidence="2">The sequence shown here is derived from an EMBL/GenBank/DDBJ whole genome shotgun (WGS) entry which is preliminary data.</text>
</comment>
<proteinExistence type="predicted"/>
<organism evidence="2 3">
    <name type="scientific">Psychromarinibacter sediminicola</name>
    <dbReference type="NCBI Taxonomy" id="3033385"/>
    <lineage>
        <taxon>Bacteria</taxon>
        <taxon>Pseudomonadati</taxon>
        <taxon>Pseudomonadota</taxon>
        <taxon>Alphaproteobacteria</taxon>
        <taxon>Rhodobacterales</taxon>
        <taxon>Paracoccaceae</taxon>
        <taxon>Psychromarinibacter</taxon>
    </lineage>
</organism>
<gene>
    <name evidence="2" type="ORF">P1J78_25205</name>
</gene>
<sequence length="60" mass="6312">PDWARSRPAPARQAPDSSAPGLQALTAPSGHSLISSTLRRGFTEPAIRTGLQHIPVAEGR</sequence>
<dbReference type="Proteomes" id="UP001220964">
    <property type="component" value="Unassembled WGS sequence"/>
</dbReference>
<evidence type="ECO:0000313" key="2">
    <source>
        <dbReference type="EMBL" id="MDF0604007.1"/>
    </source>
</evidence>
<evidence type="ECO:0000313" key="3">
    <source>
        <dbReference type="Proteomes" id="UP001220964"/>
    </source>
</evidence>
<feature type="non-terminal residue" evidence="2">
    <location>
        <position position="1"/>
    </location>
</feature>